<evidence type="ECO:0000313" key="2">
    <source>
        <dbReference type="EMBL" id="MBF4766252.1"/>
    </source>
</evidence>
<dbReference type="RefSeq" id="WP_194694405.1">
    <property type="nucleotide sequence ID" value="NZ_JADKPO010000001.1"/>
</dbReference>
<dbReference type="AlphaFoldDB" id="A0A930VKK4"/>
<dbReference type="PRINTS" id="PR00598">
    <property type="entry name" value="HTHMARR"/>
</dbReference>
<dbReference type="Proteomes" id="UP000660668">
    <property type="component" value="Unassembled WGS sequence"/>
</dbReference>
<dbReference type="InterPro" id="IPR039422">
    <property type="entry name" value="MarR/SlyA-like"/>
</dbReference>
<dbReference type="EMBL" id="JADKPO010000001">
    <property type="protein sequence ID" value="MBF4766252.1"/>
    <property type="molecule type" value="Genomic_DNA"/>
</dbReference>
<protein>
    <submittedName>
        <fullName evidence="2">MarR family transcriptional regulator</fullName>
    </submittedName>
</protein>
<organism evidence="2 3">
    <name type="scientific">Nocardioides agariphilus</name>
    <dbReference type="NCBI Taxonomy" id="433664"/>
    <lineage>
        <taxon>Bacteria</taxon>
        <taxon>Bacillati</taxon>
        <taxon>Actinomycetota</taxon>
        <taxon>Actinomycetes</taxon>
        <taxon>Propionibacteriales</taxon>
        <taxon>Nocardioidaceae</taxon>
        <taxon>Nocardioides</taxon>
    </lineage>
</organism>
<dbReference type="SMART" id="SM00347">
    <property type="entry name" value="HTH_MARR"/>
    <property type="match status" value="1"/>
</dbReference>
<dbReference type="GO" id="GO:0003700">
    <property type="term" value="F:DNA-binding transcription factor activity"/>
    <property type="evidence" value="ECO:0007669"/>
    <property type="project" value="InterPro"/>
</dbReference>
<dbReference type="SUPFAM" id="SSF46785">
    <property type="entry name" value="Winged helix' DNA-binding domain"/>
    <property type="match status" value="1"/>
</dbReference>
<dbReference type="PROSITE" id="PS50995">
    <property type="entry name" value="HTH_MARR_2"/>
    <property type="match status" value="1"/>
</dbReference>
<dbReference type="PANTHER" id="PTHR33164">
    <property type="entry name" value="TRANSCRIPTIONAL REGULATOR, MARR FAMILY"/>
    <property type="match status" value="1"/>
</dbReference>
<dbReference type="Pfam" id="PF01047">
    <property type="entry name" value="MarR"/>
    <property type="match status" value="1"/>
</dbReference>
<gene>
    <name evidence="2" type="ORF">ISU10_00545</name>
</gene>
<dbReference type="InterPro" id="IPR036390">
    <property type="entry name" value="WH_DNA-bd_sf"/>
</dbReference>
<evidence type="ECO:0000259" key="1">
    <source>
        <dbReference type="PROSITE" id="PS50995"/>
    </source>
</evidence>
<proteinExistence type="predicted"/>
<dbReference type="InterPro" id="IPR000835">
    <property type="entry name" value="HTH_MarR-typ"/>
</dbReference>
<comment type="caution">
    <text evidence="2">The sequence shown here is derived from an EMBL/GenBank/DDBJ whole genome shotgun (WGS) entry which is preliminary data.</text>
</comment>
<reference evidence="2" key="1">
    <citation type="submission" date="2020-11" db="EMBL/GenBank/DDBJ databases">
        <title>Nocardioides cynanchi sp. nov., isolated from soil of rhizosphere of Cynanchum wilfordii.</title>
        <authorList>
            <person name="Lee J.-S."/>
            <person name="Suh M.K."/>
            <person name="Kim J.-S."/>
        </authorList>
    </citation>
    <scope>NUCLEOTIDE SEQUENCE</scope>
    <source>
        <strain evidence="2">KCTC 19276</strain>
    </source>
</reference>
<dbReference type="Gene3D" id="1.10.10.10">
    <property type="entry name" value="Winged helix-like DNA-binding domain superfamily/Winged helix DNA-binding domain"/>
    <property type="match status" value="1"/>
</dbReference>
<dbReference type="GO" id="GO:0006950">
    <property type="term" value="P:response to stress"/>
    <property type="evidence" value="ECO:0007669"/>
    <property type="project" value="TreeGrafter"/>
</dbReference>
<keyword evidence="3" id="KW-1185">Reference proteome</keyword>
<sequence>MTKRTPASPAVDDALDDALADALADAFITVSRALVGTAVRSVNAAPVEVTLVQHRLLVLLATGGDQTVGTLAGQLEVNASNASRLCDRLQKLGLVSRDRSTTDGRAVEVSLTASGRELLETVRAHRRHEVRRILSHMSPDDVEAAITALTAFGEAANEVGEAQWTAHIL</sequence>
<dbReference type="InterPro" id="IPR036388">
    <property type="entry name" value="WH-like_DNA-bd_sf"/>
</dbReference>
<feature type="domain" description="HTH marR-type" evidence="1">
    <location>
        <begin position="20"/>
        <end position="154"/>
    </location>
</feature>
<accession>A0A930VKK4</accession>
<name>A0A930VKK4_9ACTN</name>
<dbReference type="PANTHER" id="PTHR33164:SF94">
    <property type="entry name" value="TRANSCRIPTIONAL REGULATORY PROTEIN-RELATED"/>
    <property type="match status" value="1"/>
</dbReference>
<evidence type="ECO:0000313" key="3">
    <source>
        <dbReference type="Proteomes" id="UP000660668"/>
    </source>
</evidence>